<proteinExistence type="predicted"/>
<evidence type="ECO:0000313" key="2">
    <source>
        <dbReference type="Proteomes" id="UP000195139"/>
    </source>
</evidence>
<dbReference type="Gene3D" id="3.90.550.10">
    <property type="entry name" value="Spore Coat Polysaccharide Biosynthesis Protein SpsA, Chain A"/>
    <property type="match status" value="1"/>
</dbReference>
<comment type="caution">
    <text evidence="1">The sequence shown here is derived from an EMBL/GenBank/DDBJ whole genome shotgun (WGS) entry which is preliminary data.</text>
</comment>
<organism evidence="1 2">
    <name type="scientific">Candidatus Enterococcus mansonii</name>
    <dbReference type="NCBI Taxonomy" id="1834181"/>
    <lineage>
        <taxon>Bacteria</taxon>
        <taxon>Bacillati</taxon>
        <taxon>Bacillota</taxon>
        <taxon>Bacilli</taxon>
        <taxon>Lactobacillales</taxon>
        <taxon>Enterococcaceae</taxon>
        <taxon>Enterococcus</taxon>
    </lineage>
</organism>
<protein>
    <submittedName>
        <fullName evidence="1">Uncharacterized protein</fullName>
    </submittedName>
</protein>
<reference evidence="1" key="1">
    <citation type="submission" date="2018-07" db="EMBL/GenBank/DDBJ databases">
        <title>The Genome Sequence of Enterococcus sp. DIV0659b.</title>
        <authorList>
            <consortium name="The Broad Institute Genomics Platform"/>
            <consortium name="The Broad Institute Genomic Center for Infectious Diseases"/>
            <person name="Earl A."/>
            <person name="Manson A."/>
            <person name="Schwartman J."/>
            <person name="Gilmore M."/>
            <person name="Abouelleil A."/>
            <person name="Cao P."/>
            <person name="Chapman S."/>
            <person name="Cusick C."/>
            <person name="Shea T."/>
            <person name="Young S."/>
            <person name="Neafsey D."/>
            <person name="Nusbaum C."/>
            <person name="Birren B."/>
        </authorList>
    </citation>
    <scope>NUCLEOTIDE SEQUENCE [LARGE SCALE GENOMIC DNA]</scope>
    <source>
        <strain evidence="1">4G2_DIV0659</strain>
    </source>
</reference>
<dbReference type="EMBL" id="NGLE02000001">
    <property type="protein sequence ID" value="MEI5994939.1"/>
    <property type="molecule type" value="Genomic_DNA"/>
</dbReference>
<keyword evidence="2" id="KW-1185">Reference proteome</keyword>
<accession>A0ABU8IH07</accession>
<sequence>MFPTILQDGLLFFERESVDIVVFGLEKGTETVSKKIEPEEGTSIDSAETITKLFLDKGAEFYAWNKLYKKELFKNVQYPEGHLYEDVIPTYEVMKQAKKVKFMGTCGIFYYQNEDSIVYQKFNAQQYDNVEQRKILLSKISKEFPELTGLAVDKLIDGYLSTGFKLTMRADCTKEKKEFLSKARKEIRSNYGKFLFNKQTSIYKKAALSLLLVQSYVYNGLYRLLLKK</sequence>
<gene>
    <name evidence="1" type="ORF">A5880_002527</name>
</gene>
<dbReference type="InterPro" id="IPR029044">
    <property type="entry name" value="Nucleotide-diphossugar_trans"/>
</dbReference>
<dbReference type="Proteomes" id="UP000195139">
    <property type="component" value="Unassembled WGS sequence"/>
</dbReference>
<name>A0ABU8IH07_9ENTE</name>
<evidence type="ECO:0000313" key="1">
    <source>
        <dbReference type="EMBL" id="MEI5994939.1"/>
    </source>
</evidence>
<dbReference type="SUPFAM" id="SSF53448">
    <property type="entry name" value="Nucleotide-diphospho-sugar transferases"/>
    <property type="match status" value="1"/>
</dbReference>